<proteinExistence type="predicted"/>
<keyword evidence="1" id="KW-0732">Signal</keyword>
<dbReference type="Proteomes" id="UP000053235">
    <property type="component" value="Unassembled WGS sequence"/>
</dbReference>
<feature type="domain" description="Solute-binding protein family 3/N-terminal" evidence="2">
    <location>
        <begin position="38"/>
        <end position="258"/>
    </location>
</feature>
<accession>A0A0M6ZW47</accession>
<dbReference type="PANTHER" id="PTHR35936">
    <property type="entry name" value="MEMBRANE-BOUND LYTIC MUREIN TRANSGLYCOSYLASE F"/>
    <property type="match status" value="1"/>
</dbReference>
<dbReference type="Pfam" id="PF00497">
    <property type="entry name" value="SBP_bac_3"/>
    <property type="match status" value="1"/>
</dbReference>
<dbReference type="STRING" id="388408.LAX5112_00978"/>
<protein>
    <submittedName>
        <fullName evidence="3">Cystine transporter subunit</fullName>
    </submittedName>
</protein>
<evidence type="ECO:0000259" key="2">
    <source>
        <dbReference type="Pfam" id="PF00497"/>
    </source>
</evidence>
<evidence type="ECO:0000313" key="4">
    <source>
        <dbReference type="Proteomes" id="UP000053235"/>
    </source>
</evidence>
<dbReference type="OrthoDB" id="7677520at2"/>
<dbReference type="SUPFAM" id="SSF53850">
    <property type="entry name" value="Periplasmic binding protein-like II"/>
    <property type="match status" value="1"/>
</dbReference>
<organism evidence="3 4">
    <name type="scientific">Roseibium alexandrii</name>
    <dbReference type="NCBI Taxonomy" id="388408"/>
    <lineage>
        <taxon>Bacteria</taxon>
        <taxon>Pseudomonadati</taxon>
        <taxon>Pseudomonadota</taxon>
        <taxon>Alphaproteobacteria</taxon>
        <taxon>Hyphomicrobiales</taxon>
        <taxon>Stappiaceae</taxon>
        <taxon>Roseibium</taxon>
    </lineage>
</organism>
<gene>
    <name evidence="3" type="ORF">LAX5112_00978</name>
</gene>
<reference evidence="4" key="1">
    <citation type="submission" date="2015-07" db="EMBL/GenBank/DDBJ databases">
        <authorList>
            <person name="Rodrigo-Torres Lidia"/>
            <person name="Arahal R.David."/>
        </authorList>
    </citation>
    <scope>NUCLEOTIDE SEQUENCE [LARGE SCALE GENOMIC DNA]</scope>
    <source>
        <strain evidence="4">CECT 5112</strain>
    </source>
</reference>
<dbReference type="PANTHER" id="PTHR35936:SF6">
    <property type="entry name" value="AMINO ACID ABC TRANSPORTER SUBSTRATE-BINDING PAAT FAMILY PROTEIN"/>
    <property type="match status" value="1"/>
</dbReference>
<dbReference type="Gene3D" id="3.40.190.10">
    <property type="entry name" value="Periplasmic binding protein-like II"/>
    <property type="match status" value="2"/>
</dbReference>
<evidence type="ECO:0000313" key="3">
    <source>
        <dbReference type="EMBL" id="CTQ66466.1"/>
    </source>
</evidence>
<sequence>MGQSIKPRRRGGLFAFLVVFSGVLFAGGPAYSSCDVLKVNGANEWRPFSWRTPELGEMKGIFPAIIHHVSKTVPVRSEYGPDLPWNRLFALLEHGSIDVLAGAYLSAERQNKFELSHPVHEDEVTVFIRAGMKAKPDGLDGLIGLRGRAPYGVHLGEDNNKFAADNLVIDSQSLDDIAGDLEMLTDGRFDYILMSRSYGKKAVSTFGFDGQIEDVPWTAARRSVHFMFSKESPCVTLLPEFNAVIDEQLQAGFLDEFQTGFDTAGGFKNTPPSADTIAE</sequence>
<dbReference type="InterPro" id="IPR001638">
    <property type="entry name" value="Solute-binding_3/MltF_N"/>
</dbReference>
<dbReference type="EMBL" id="CXWD01000004">
    <property type="protein sequence ID" value="CTQ66466.1"/>
    <property type="molecule type" value="Genomic_DNA"/>
</dbReference>
<name>A0A0M6ZW47_9HYPH</name>
<keyword evidence="4" id="KW-1185">Reference proteome</keyword>
<dbReference type="AlphaFoldDB" id="A0A0M6ZW47"/>
<evidence type="ECO:0000256" key="1">
    <source>
        <dbReference type="ARBA" id="ARBA00022729"/>
    </source>
</evidence>
<dbReference type="RefSeq" id="WP_082428924.1">
    <property type="nucleotide sequence ID" value="NZ_CXWD01000004.1"/>
</dbReference>